<dbReference type="AlphaFoldDB" id="A0A9Q0N2N2"/>
<organism evidence="1 2">
    <name type="scientific">Pseudolycoriella hygida</name>
    <dbReference type="NCBI Taxonomy" id="35572"/>
    <lineage>
        <taxon>Eukaryota</taxon>
        <taxon>Metazoa</taxon>
        <taxon>Ecdysozoa</taxon>
        <taxon>Arthropoda</taxon>
        <taxon>Hexapoda</taxon>
        <taxon>Insecta</taxon>
        <taxon>Pterygota</taxon>
        <taxon>Neoptera</taxon>
        <taxon>Endopterygota</taxon>
        <taxon>Diptera</taxon>
        <taxon>Nematocera</taxon>
        <taxon>Sciaroidea</taxon>
        <taxon>Sciaridae</taxon>
        <taxon>Pseudolycoriella</taxon>
    </lineage>
</organism>
<sequence>LQLSEQLRTWITFADIHKPQYSWTSLEEGSVITSEWVNPCGAIEEEVDEIRIRPRDPKLLNNLRDAFPNYILRLEAKEMKAIDTSDISEWFARNDTYTFLHQIGASEAINLQKRHWQTQKYVGAFQHLHFKRRKYDTLHNDDERVTIEIQLLLALAKNLLCEIETTIRRTRQRIKVVFSRERMDKILTFRNNNSVNKYSGEVDELDNKFAKTRRAQKQISRIYLVI</sequence>
<dbReference type="GO" id="GO:0001700">
    <property type="term" value="P:embryonic development via the syncytial blastoderm"/>
    <property type="evidence" value="ECO:0007669"/>
    <property type="project" value="InterPro"/>
</dbReference>
<accession>A0A9Q0N2N2</accession>
<dbReference type="EMBL" id="WJQU01000002">
    <property type="protein sequence ID" value="KAJ6642513.1"/>
    <property type="molecule type" value="Genomic_DNA"/>
</dbReference>
<dbReference type="Proteomes" id="UP001151699">
    <property type="component" value="Chromosome B"/>
</dbReference>
<keyword evidence="2" id="KW-1185">Reference proteome</keyword>
<protein>
    <submittedName>
        <fullName evidence="1">Uncharacterized protein</fullName>
    </submittedName>
</protein>
<name>A0A9Q0N2N2_9DIPT</name>
<gene>
    <name evidence="1" type="ORF">Bhyg_07464</name>
</gene>
<reference evidence="1" key="1">
    <citation type="submission" date="2022-07" db="EMBL/GenBank/DDBJ databases">
        <authorList>
            <person name="Trinca V."/>
            <person name="Uliana J.V.C."/>
            <person name="Torres T.T."/>
            <person name="Ward R.J."/>
            <person name="Monesi N."/>
        </authorList>
    </citation>
    <scope>NUCLEOTIDE SEQUENCE</scope>
    <source>
        <strain evidence="1">HSMRA1968</strain>
        <tissue evidence="1">Whole embryos</tissue>
    </source>
</reference>
<dbReference type="Pfam" id="PF15972">
    <property type="entry name" value="Unpaired"/>
    <property type="match status" value="1"/>
</dbReference>
<proteinExistence type="predicted"/>
<feature type="non-terminal residue" evidence="1">
    <location>
        <position position="1"/>
    </location>
</feature>
<evidence type="ECO:0000313" key="2">
    <source>
        <dbReference type="Proteomes" id="UP001151699"/>
    </source>
</evidence>
<dbReference type="GO" id="GO:0007259">
    <property type="term" value="P:cell surface receptor signaling pathway via JAK-STAT"/>
    <property type="evidence" value="ECO:0007669"/>
    <property type="project" value="InterPro"/>
</dbReference>
<comment type="caution">
    <text evidence="1">The sequence shown here is derived from an EMBL/GenBank/DDBJ whole genome shotgun (WGS) entry which is preliminary data.</text>
</comment>
<dbReference type="InterPro" id="IPR031901">
    <property type="entry name" value="Unpaired"/>
</dbReference>
<dbReference type="OrthoDB" id="7781488at2759"/>
<evidence type="ECO:0000313" key="1">
    <source>
        <dbReference type="EMBL" id="KAJ6642513.1"/>
    </source>
</evidence>